<evidence type="ECO:0000259" key="4">
    <source>
        <dbReference type="Pfam" id="PF03144"/>
    </source>
</evidence>
<dbReference type="EMBL" id="CAICTM010000313">
    <property type="protein sequence ID" value="CAB9507631.1"/>
    <property type="molecule type" value="Genomic_DNA"/>
</dbReference>
<dbReference type="Proteomes" id="UP001153069">
    <property type="component" value="Unassembled WGS sequence"/>
</dbReference>
<evidence type="ECO:0000256" key="3">
    <source>
        <dbReference type="ARBA" id="ARBA00023134"/>
    </source>
</evidence>
<dbReference type="Pfam" id="PF03144">
    <property type="entry name" value="GTP_EFTU_D2"/>
    <property type="match status" value="1"/>
</dbReference>
<dbReference type="InterPro" id="IPR009000">
    <property type="entry name" value="Transl_B-barrel_sf"/>
</dbReference>
<accession>A0A9N8DVJ5</accession>
<evidence type="ECO:0000313" key="5">
    <source>
        <dbReference type="EMBL" id="CAB9507631.1"/>
    </source>
</evidence>
<keyword evidence="2" id="KW-0547">Nucleotide-binding</keyword>
<reference evidence="5" key="1">
    <citation type="submission" date="2020-06" db="EMBL/GenBank/DDBJ databases">
        <authorList>
            <consortium name="Plant Systems Biology data submission"/>
        </authorList>
    </citation>
    <scope>NUCLEOTIDE SEQUENCE</scope>
    <source>
        <strain evidence="5">D6</strain>
    </source>
</reference>
<sequence>MGKVESGIISPGMRVTVMPTRKECKVDEARINENPVAGARPGENVLIKLNGANIEDVRKGFVICSSPPCRAAKKFICHIDITDVIGGADDMAHNNQIMTAGFQCVYHAHNCAEECTVSNIFETPPMTNEKSSRTHHLLVLACMLL</sequence>
<comment type="subcellular location">
    <subcellularLocation>
        <location evidence="1">Plastid</location>
        <location evidence="1">Chloroplast</location>
    </subcellularLocation>
</comment>
<dbReference type="PANTHER" id="PTHR23115">
    <property type="entry name" value="TRANSLATION FACTOR"/>
    <property type="match status" value="1"/>
</dbReference>
<dbReference type="SUPFAM" id="SSF50447">
    <property type="entry name" value="Translation proteins"/>
    <property type="match status" value="1"/>
</dbReference>
<name>A0A9N8DVJ5_9STRA</name>
<protein>
    <submittedName>
        <fullName evidence="5">Peptide chain release factor GTP-binding subunit</fullName>
    </submittedName>
</protein>
<evidence type="ECO:0000313" key="6">
    <source>
        <dbReference type="Proteomes" id="UP001153069"/>
    </source>
</evidence>
<organism evidence="5 6">
    <name type="scientific">Seminavis robusta</name>
    <dbReference type="NCBI Taxonomy" id="568900"/>
    <lineage>
        <taxon>Eukaryota</taxon>
        <taxon>Sar</taxon>
        <taxon>Stramenopiles</taxon>
        <taxon>Ochrophyta</taxon>
        <taxon>Bacillariophyta</taxon>
        <taxon>Bacillariophyceae</taxon>
        <taxon>Bacillariophycidae</taxon>
        <taxon>Naviculales</taxon>
        <taxon>Naviculaceae</taxon>
        <taxon>Seminavis</taxon>
    </lineage>
</organism>
<dbReference type="GO" id="GO:0005525">
    <property type="term" value="F:GTP binding"/>
    <property type="evidence" value="ECO:0007669"/>
    <property type="project" value="UniProtKB-KW"/>
</dbReference>
<dbReference type="InterPro" id="IPR050100">
    <property type="entry name" value="TRAFAC_GTPase_members"/>
</dbReference>
<keyword evidence="6" id="KW-1185">Reference proteome</keyword>
<feature type="domain" description="Translation elongation factor EFTu-like" evidence="4">
    <location>
        <begin position="2"/>
        <end position="64"/>
    </location>
</feature>
<dbReference type="GO" id="GO:0009507">
    <property type="term" value="C:chloroplast"/>
    <property type="evidence" value="ECO:0007669"/>
    <property type="project" value="UniProtKB-SubCell"/>
</dbReference>
<evidence type="ECO:0000256" key="2">
    <source>
        <dbReference type="ARBA" id="ARBA00022741"/>
    </source>
</evidence>
<dbReference type="InterPro" id="IPR004161">
    <property type="entry name" value="EFTu-like_2"/>
</dbReference>
<proteinExistence type="predicted"/>
<comment type="caution">
    <text evidence="5">The sequence shown here is derived from an EMBL/GenBank/DDBJ whole genome shotgun (WGS) entry which is preliminary data.</text>
</comment>
<dbReference type="AlphaFoldDB" id="A0A9N8DVJ5"/>
<evidence type="ECO:0000256" key="1">
    <source>
        <dbReference type="ARBA" id="ARBA00004229"/>
    </source>
</evidence>
<gene>
    <name evidence="5" type="ORF">SEMRO_314_G115030.1</name>
</gene>
<keyword evidence="3" id="KW-0342">GTP-binding</keyword>
<dbReference type="OrthoDB" id="342024at2759"/>
<dbReference type="Gene3D" id="2.40.30.10">
    <property type="entry name" value="Translation factors"/>
    <property type="match status" value="2"/>
</dbReference>